<keyword evidence="1" id="KW-1133">Transmembrane helix</keyword>
<name>A0A0A9CW61_ARUDO</name>
<dbReference type="AlphaFoldDB" id="A0A0A9CW61"/>
<organism evidence="2">
    <name type="scientific">Arundo donax</name>
    <name type="common">Giant reed</name>
    <name type="synonym">Donax arundinaceus</name>
    <dbReference type="NCBI Taxonomy" id="35708"/>
    <lineage>
        <taxon>Eukaryota</taxon>
        <taxon>Viridiplantae</taxon>
        <taxon>Streptophyta</taxon>
        <taxon>Embryophyta</taxon>
        <taxon>Tracheophyta</taxon>
        <taxon>Spermatophyta</taxon>
        <taxon>Magnoliopsida</taxon>
        <taxon>Liliopsida</taxon>
        <taxon>Poales</taxon>
        <taxon>Poaceae</taxon>
        <taxon>PACMAD clade</taxon>
        <taxon>Arundinoideae</taxon>
        <taxon>Arundineae</taxon>
        <taxon>Arundo</taxon>
    </lineage>
</organism>
<feature type="transmembrane region" description="Helical" evidence="1">
    <location>
        <begin position="58"/>
        <end position="76"/>
    </location>
</feature>
<feature type="transmembrane region" description="Helical" evidence="1">
    <location>
        <begin position="25"/>
        <end position="43"/>
    </location>
</feature>
<keyword evidence="1" id="KW-0472">Membrane</keyword>
<accession>A0A0A9CW61</accession>
<reference evidence="2" key="2">
    <citation type="journal article" date="2015" name="Data Brief">
        <title>Shoot transcriptome of the giant reed, Arundo donax.</title>
        <authorList>
            <person name="Barrero R.A."/>
            <person name="Guerrero F.D."/>
            <person name="Moolhuijzen P."/>
            <person name="Goolsby J.A."/>
            <person name="Tidwell J."/>
            <person name="Bellgard S.E."/>
            <person name="Bellgard M.I."/>
        </authorList>
    </citation>
    <scope>NUCLEOTIDE SEQUENCE</scope>
    <source>
        <tissue evidence="2">Shoot tissue taken approximately 20 cm above the soil surface</tissue>
    </source>
</reference>
<proteinExistence type="predicted"/>
<sequence>MVPFLAQKISEDIEAGIRPHPNLQVSLISLCAVVAIFTGWWTFPLNSLCCYSNWNSDFVFSCKDLLFLFCYILFFIQTSLRTVRCYVY</sequence>
<reference evidence="2" key="1">
    <citation type="submission" date="2014-09" db="EMBL/GenBank/DDBJ databases">
        <authorList>
            <person name="Magalhaes I.L.F."/>
            <person name="Oliveira U."/>
            <person name="Santos F.R."/>
            <person name="Vidigal T.H.D.A."/>
            <person name="Brescovit A.D."/>
            <person name="Santos A.J."/>
        </authorList>
    </citation>
    <scope>NUCLEOTIDE SEQUENCE</scope>
    <source>
        <tissue evidence="2">Shoot tissue taken approximately 20 cm above the soil surface</tissue>
    </source>
</reference>
<keyword evidence="1" id="KW-0812">Transmembrane</keyword>
<dbReference type="EMBL" id="GBRH01220300">
    <property type="protein sequence ID" value="JAD77595.1"/>
    <property type="molecule type" value="Transcribed_RNA"/>
</dbReference>
<evidence type="ECO:0000313" key="2">
    <source>
        <dbReference type="EMBL" id="JAD77595.1"/>
    </source>
</evidence>
<protein>
    <submittedName>
        <fullName evidence="2">Uncharacterized protein</fullName>
    </submittedName>
</protein>
<evidence type="ECO:0000256" key="1">
    <source>
        <dbReference type="SAM" id="Phobius"/>
    </source>
</evidence>